<dbReference type="PANTHER" id="PTHR32322">
    <property type="entry name" value="INNER MEMBRANE TRANSPORTER"/>
    <property type="match status" value="1"/>
</dbReference>
<feature type="transmembrane region" description="Helical" evidence="5">
    <location>
        <begin position="230"/>
        <end position="248"/>
    </location>
</feature>
<accession>A0A094Q1C3</accession>
<feature type="domain" description="EamA" evidence="6">
    <location>
        <begin position="162"/>
        <end position="299"/>
    </location>
</feature>
<evidence type="ECO:0000256" key="2">
    <source>
        <dbReference type="ARBA" id="ARBA00022692"/>
    </source>
</evidence>
<dbReference type="GO" id="GO:0016020">
    <property type="term" value="C:membrane"/>
    <property type="evidence" value="ECO:0007669"/>
    <property type="project" value="UniProtKB-SubCell"/>
</dbReference>
<dbReference type="AlphaFoldDB" id="A0A094Q1C3"/>
<feature type="transmembrane region" description="Helical" evidence="5">
    <location>
        <begin position="191"/>
        <end position="210"/>
    </location>
</feature>
<proteinExistence type="predicted"/>
<keyword evidence="3 5" id="KW-1133">Transmembrane helix</keyword>
<dbReference type="Pfam" id="PF00892">
    <property type="entry name" value="EamA"/>
    <property type="match status" value="2"/>
</dbReference>
<feature type="transmembrane region" description="Helical" evidence="5">
    <location>
        <begin position="100"/>
        <end position="120"/>
    </location>
</feature>
<feature type="transmembrane region" description="Helical" evidence="5">
    <location>
        <begin position="73"/>
        <end position="94"/>
    </location>
</feature>
<feature type="transmembrane region" description="Helical" evidence="5">
    <location>
        <begin position="12"/>
        <end position="33"/>
    </location>
</feature>
<dbReference type="SUPFAM" id="SSF103481">
    <property type="entry name" value="Multidrug resistance efflux transporter EmrE"/>
    <property type="match status" value="2"/>
</dbReference>
<name>A0A094Q1C3_9ZZZZ</name>
<evidence type="ECO:0000256" key="5">
    <source>
        <dbReference type="SAM" id="Phobius"/>
    </source>
</evidence>
<dbReference type="InterPro" id="IPR050638">
    <property type="entry name" value="AA-Vitamin_Transporters"/>
</dbReference>
<evidence type="ECO:0000313" key="7">
    <source>
        <dbReference type="EMBL" id="KGA15834.1"/>
    </source>
</evidence>
<evidence type="ECO:0000256" key="4">
    <source>
        <dbReference type="ARBA" id="ARBA00023136"/>
    </source>
</evidence>
<dbReference type="EMBL" id="JNSL01000101">
    <property type="protein sequence ID" value="KGA15834.1"/>
    <property type="molecule type" value="Genomic_DNA"/>
</dbReference>
<feature type="domain" description="EamA" evidence="6">
    <location>
        <begin position="18"/>
        <end position="144"/>
    </location>
</feature>
<feature type="transmembrane region" description="Helical" evidence="5">
    <location>
        <begin position="39"/>
        <end position="61"/>
    </location>
</feature>
<organism evidence="7">
    <name type="scientific">freshwater metagenome</name>
    <dbReference type="NCBI Taxonomy" id="449393"/>
    <lineage>
        <taxon>unclassified sequences</taxon>
        <taxon>metagenomes</taxon>
        <taxon>ecological metagenomes</taxon>
    </lineage>
</organism>
<sequence>MPVSSSIKTKVAIGLGIMYVAWGTTYIGIAFTIETMPPLLSMSFRFVAASLALFIFIGLRNGWDSLRLTRKELSSSIFLGILMLGTGLGTMALAEKVVPIGVASLIVAAMPIWTALFRTLDNDRPKLTSLIGIVGGLIGIGIIMLPGHTIARPDSGGQNVTLWMFIILFGNLCWSLGSFIAPRMETPSNPLVLSTYEMAGAAGALFIAGMINQESISDFADASARSWGGWIYLVTVGSLVGYTVYTWLLENAPITLVSTYAYVNPVVAVALGIVIFSETLTSNILIGGFIVIVSVAIVVAVEAAKKQTLPQVQ</sequence>
<feature type="transmembrane region" description="Helical" evidence="5">
    <location>
        <begin position="283"/>
        <end position="304"/>
    </location>
</feature>
<evidence type="ECO:0000256" key="1">
    <source>
        <dbReference type="ARBA" id="ARBA00004141"/>
    </source>
</evidence>
<protein>
    <recommendedName>
        <fullName evidence="6">EamA domain-containing protein</fullName>
    </recommendedName>
</protein>
<keyword evidence="2 5" id="KW-0812">Transmembrane</keyword>
<reference evidence="7" key="1">
    <citation type="submission" date="2014-06" db="EMBL/GenBank/DDBJ databases">
        <title>Key roles for freshwater Actinobacteria revealed by deep metagenomic sequencing.</title>
        <authorList>
            <person name="Ghai R."/>
            <person name="Mizuno C.M."/>
            <person name="Picazo A."/>
            <person name="Camacho A."/>
            <person name="Rodriguez-Valera F."/>
        </authorList>
    </citation>
    <scope>NUCLEOTIDE SEQUENCE</scope>
</reference>
<comment type="subcellular location">
    <subcellularLocation>
        <location evidence="1">Membrane</location>
        <topology evidence="1">Multi-pass membrane protein</topology>
    </subcellularLocation>
</comment>
<dbReference type="InterPro" id="IPR037185">
    <property type="entry name" value="EmrE-like"/>
</dbReference>
<keyword evidence="4 5" id="KW-0472">Membrane</keyword>
<evidence type="ECO:0000256" key="3">
    <source>
        <dbReference type="ARBA" id="ARBA00022989"/>
    </source>
</evidence>
<dbReference type="PANTHER" id="PTHR32322:SF14">
    <property type="entry name" value="PROTEIN PAGO"/>
    <property type="match status" value="1"/>
</dbReference>
<comment type="caution">
    <text evidence="7">The sequence shown here is derived from an EMBL/GenBank/DDBJ whole genome shotgun (WGS) entry which is preliminary data.</text>
</comment>
<feature type="transmembrane region" description="Helical" evidence="5">
    <location>
        <begin position="260"/>
        <end position="277"/>
    </location>
</feature>
<evidence type="ECO:0000259" key="6">
    <source>
        <dbReference type="Pfam" id="PF00892"/>
    </source>
</evidence>
<feature type="transmembrane region" description="Helical" evidence="5">
    <location>
        <begin position="127"/>
        <end position="148"/>
    </location>
</feature>
<dbReference type="InterPro" id="IPR000620">
    <property type="entry name" value="EamA_dom"/>
</dbReference>
<gene>
    <name evidence="7" type="ORF">GM51_13930</name>
</gene>
<feature type="transmembrane region" description="Helical" evidence="5">
    <location>
        <begin position="160"/>
        <end position="179"/>
    </location>
</feature>